<comment type="caution">
    <text evidence="2">The sequence shown here is derived from an EMBL/GenBank/DDBJ whole genome shotgun (WGS) entry which is preliminary data.</text>
</comment>
<feature type="region of interest" description="Disordered" evidence="1">
    <location>
        <begin position="66"/>
        <end position="99"/>
    </location>
</feature>
<dbReference type="AlphaFoldDB" id="A0A2T0LC27"/>
<dbReference type="EMBL" id="PVNE01000024">
    <property type="protein sequence ID" value="PRX39535.1"/>
    <property type="molecule type" value="Genomic_DNA"/>
</dbReference>
<proteinExistence type="predicted"/>
<gene>
    <name evidence="2" type="ORF">CLV97_12473</name>
</gene>
<evidence type="ECO:0000313" key="3">
    <source>
        <dbReference type="Proteomes" id="UP000237797"/>
    </source>
</evidence>
<accession>A0A2T0LC27</accession>
<keyword evidence="3" id="KW-1185">Reference proteome</keyword>
<dbReference type="RefSeq" id="WP_106346083.1">
    <property type="nucleotide sequence ID" value="NZ_PVNE01000024.1"/>
</dbReference>
<reference evidence="2 3" key="1">
    <citation type="submission" date="2018-03" db="EMBL/GenBank/DDBJ databases">
        <title>Genomic Encyclopedia of Archaeal and Bacterial Type Strains, Phase II (KMG-II): from individual species to whole genera.</title>
        <authorList>
            <person name="Goeker M."/>
        </authorList>
    </citation>
    <scope>NUCLEOTIDE SEQUENCE [LARGE SCALE GENOMIC DNA]</scope>
    <source>
        <strain evidence="2 3">DSM 44946</strain>
    </source>
</reference>
<dbReference type="Proteomes" id="UP000237797">
    <property type="component" value="Unassembled WGS sequence"/>
</dbReference>
<protein>
    <submittedName>
        <fullName evidence="2">Uncharacterized protein</fullName>
    </submittedName>
</protein>
<sequence length="99" mass="11328">MVEKGKERATVSVNFNLTDPAIKELWDWMEERTTNKQGFILRVLFLYKEMQSQKVEVINNINIGTVPVASTPESEPEKDDDEEIRNIVANSGLPMDDDD</sequence>
<organism evidence="2 3">
    <name type="scientific">Planifilum fimeticola</name>
    <dbReference type="NCBI Taxonomy" id="201975"/>
    <lineage>
        <taxon>Bacteria</taxon>
        <taxon>Bacillati</taxon>
        <taxon>Bacillota</taxon>
        <taxon>Bacilli</taxon>
        <taxon>Bacillales</taxon>
        <taxon>Thermoactinomycetaceae</taxon>
        <taxon>Planifilum</taxon>
    </lineage>
</organism>
<evidence type="ECO:0000313" key="2">
    <source>
        <dbReference type="EMBL" id="PRX39535.1"/>
    </source>
</evidence>
<feature type="compositionally biased region" description="Acidic residues" evidence="1">
    <location>
        <begin position="74"/>
        <end position="83"/>
    </location>
</feature>
<dbReference type="OrthoDB" id="2989274at2"/>
<name>A0A2T0LC27_9BACL</name>
<evidence type="ECO:0000256" key="1">
    <source>
        <dbReference type="SAM" id="MobiDB-lite"/>
    </source>
</evidence>